<feature type="transmembrane region" description="Helical" evidence="1">
    <location>
        <begin position="284"/>
        <end position="302"/>
    </location>
</feature>
<organism evidence="2 3">
    <name type="scientific">Leadbetterella byssophila (strain DSM 17132 / JCM 16389 / KACC 11308 / NBRC 106382 / 4M15)</name>
    <dbReference type="NCBI Taxonomy" id="649349"/>
    <lineage>
        <taxon>Bacteria</taxon>
        <taxon>Pseudomonadati</taxon>
        <taxon>Bacteroidota</taxon>
        <taxon>Cytophagia</taxon>
        <taxon>Cytophagales</taxon>
        <taxon>Leadbetterellaceae</taxon>
        <taxon>Leadbetterella</taxon>
    </lineage>
</organism>
<evidence type="ECO:0000256" key="1">
    <source>
        <dbReference type="SAM" id="Phobius"/>
    </source>
</evidence>
<dbReference type="Proteomes" id="UP000007435">
    <property type="component" value="Chromosome"/>
</dbReference>
<keyword evidence="1" id="KW-1133">Transmembrane helix</keyword>
<dbReference type="KEGG" id="lby:Lbys_0502"/>
<dbReference type="eggNOG" id="ENOG502ZA7K">
    <property type="taxonomic scope" value="Bacteria"/>
</dbReference>
<feature type="transmembrane region" description="Helical" evidence="1">
    <location>
        <begin position="181"/>
        <end position="204"/>
    </location>
</feature>
<reference evidence="2 3" key="2">
    <citation type="journal article" date="2011" name="Stand. Genomic Sci.">
        <title>Complete genome sequence of Leadbetterella byssophila type strain (4M15).</title>
        <authorList>
            <person name="Abt B."/>
            <person name="Teshima H."/>
            <person name="Lucas S."/>
            <person name="Lapidus A."/>
            <person name="Del Rio T.G."/>
            <person name="Nolan M."/>
            <person name="Tice H."/>
            <person name="Cheng J.F."/>
            <person name="Pitluck S."/>
            <person name="Liolios K."/>
            <person name="Pagani I."/>
            <person name="Ivanova N."/>
            <person name="Mavromatis K."/>
            <person name="Pati A."/>
            <person name="Tapia R."/>
            <person name="Han C."/>
            <person name="Goodwin L."/>
            <person name="Chen A."/>
            <person name="Palaniappan K."/>
            <person name="Land M."/>
            <person name="Hauser L."/>
            <person name="Chang Y.J."/>
            <person name="Jeffries C.D."/>
            <person name="Rohde M."/>
            <person name="Goker M."/>
            <person name="Tindall B.J."/>
            <person name="Detter J.C."/>
            <person name="Woyke T."/>
            <person name="Bristow J."/>
            <person name="Eisen J.A."/>
            <person name="Markowitz V."/>
            <person name="Hugenholtz P."/>
            <person name="Klenk H.P."/>
            <person name="Kyrpides N.C."/>
        </authorList>
    </citation>
    <scope>NUCLEOTIDE SEQUENCE [LARGE SCALE GENOMIC DNA]</scope>
    <source>
        <strain evidence="3">DSM 17132 / JCM 16389 / KACC 11308 / NBRC 106382 / 4M15</strain>
    </source>
</reference>
<dbReference type="OrthoDB" id="920620at2"/>
<gene>
    <name evidence="2" type="ordered locus">Lbys_0502</name>
</gene>
<evidence type="ECO:0000313" key="3">
    <source>
        <dbReference type="Proteomes" id="UP000007435"/>
    </source>
</evidence>
<accession>E4RXD1</accession>
<protein>
    <submittedName>
        <fullName evidence="2">Uncharacterized protein</fullName>
    </submittedName>
</protein>
<dbReference type="RefSeq" id="WP_013407330.1">
    <property type="nucleotide sequence ID" value="NC_014655.1"/>
</dbReference>
<feature type="transmembrane region" description="Helical" evidence="1">
    <location>
        <begin position="247"/>
        <end position="264"/>
    </location>
</feature>
<keyword evidence="1" id="KW-0812">Transmembrane</keyword>
<feature type="transmembrane region" description="Helical" evidence="1">
    <location>
        <begin position="216"/>
        <end position="235"/>
    </location>
</feature>
<sequence>MRIQHLLTAGLALGTAWAVRGQFGHEHGAAWAGAIGALTLILISGREDWKKFALPIALAGGVGWGLGGMMSYGILVGYGKGTDWGNVYYGLTMLGVVGALYGFTGGAWMGLSLSRAKNPWPQVIVESTVGAILSYFFLVEQFGYLMTPPRSELWSACLGISLATAWYLYRNEHIAALKLGGFTALGAGLGFGLGNFFQVLGNIYEVPFNMWNVMEYTLGFCGGIGMYYGLITSEWPELSKEDRGRNLSWFFLCIFIPLVMWEQNATLEKISKKILSLREDFPSHFAYLIQYLPAVLILILGLNWRKMQNVRHFYFQFFGLYISLSLFITGAFFSTHRPEQYLYLVNLLLVYLLLKSRSATFQNKKISNAFWIKGILGILLLFALLAWIAIQLHENALSGAHNRF</sequence>
<dbReference type="AlphaFoldDB" id="E4RXD1"/>
<feature type="transmembrane region" description="Helical" evidence="1">
    <location>
        <begin position="314"/>
        <end position="334"/>
    </location>
</feature>
<keyword evidence="3" id="KW-1185">Reference proteome</keyword>
<dbReference type="STRING" id="649349.Lbys_0502"/>
<reference key="1">
    <citation type="submission" date="2010-11" db="EMBL/GenBank/DDBJ databases">
        <title>The complete genome of Leadbetterella byssophila DSM 17132.</title>
        <authorList>
            <consortium name="US DOE Joint Genome Institute (JGI-PGF)"/>
            <person name="Lucas S."/>
            <person name="Copeland A."/>
            <person name="Lapidus A."/>
            <person name="Glavina del Rio T."/>
            <person name="Dalin E."/>
            <person name="Tice H."/>
            <person name="Bruce D."/>
            <person name="Goodwin L."/>
            <person name="Pitluck S."/>
            <person name="Kyrpides N."/>
            <person name="Mavromatis K."/>
            <person name="Ivanova N."/>
            <person name="Teshima H."/>
            <person name="Brettin T."/>
            <person name="Detter J.C."/>
            <person name="Han C."/>
            <person name="Tapia R."/>
            <person name="Land M."/>
            <person name="Hauser L."/>
            <person name="Markowitz V."/>
            <person name="Cheng J.-F."/>
            <person name="Hugenholtz P."/>
            <person name="Woyke T."/>
            <person name="Wu D."/>
            <person name="Tindall B."/>
            <person name="Pomrenke H.G."/>
            <person name="Brambilla E."/>
            <person name="Klenk H.-P."/>
            <person name="Eisen J.A."/>
        </authorList>
    </citation>
    <scope>NUCLEOTIDE SEQUENCE [LARGE SCALE GENOMIC DNA]</scope>
    <source>
        <strain>DSM 17132</strain>
    </source>
</reference>
<proteinExistence type="predicted"/>
<feature type="transmembrane region" description="Helical" evidence="1">
    <location>
        <begin position="340"/>
        <end position="358"/>
    </location>
</feature>
<name>E4RXD1_LEAB4</name>
<dbReference type="EMBL" id="CP002305">
    <property type="protein sequence ID" value="ADQ16276.1"/>
    <property type="molecule type" value="Genomic_DNA"/>
</dbReference>
<feature type="transmembrane region" description="Helical" evidence="1">
    <location>
        <begin position="153"/>
        <end position="169"/>
    </location>
</feature>
<evidence type="ECO:0000313" key="2">
    <source>
        <dbReference type="EMBL" id="ADQ16276.1"/>
    </source>
</evidence>
<feature type="transmembrane region" description="Helical" evidence="1">
    <location>
        <begin position="52"/>
        <end position="75"/>
    </location>
</feature>
<feature type="transmembrane region" description="Helical" evidence="1">
    <location>
        <begin position="87"/>
        <end position="111"/>
    </location>
</feature>
<feature type="transmembrane region" description="Helical" evidence="1">
    <location>
        <begin position="370"/>
        <end position="390"/>
    </location>
</feature>
<feature type="transmembrane region" description="Helical" evidence="1">
    <location>
        <begin position="28"/>
        <end position="45"/>
    </location>
</feature>
<dbReference type="HOGENOM" id="CLU_681131_0_0_10"/>
<feature type="transmembrane region" description="Helical" evidence="1">
    <location>
        <begin position="123"/>
        <end position="147"/>
    </location>
</feature>
<keyword evidence="1" id="KW-0472">Membrane</keyword>